<evidence type="ECO:0000256" key="6">
    <source>
        <dbReference type="ARBA" id="ARBA00023027"/>
    </source>
</evidence>
<comment type="function">
    <text evidence="7">Catalyzes the ATP-dependent amidation of deamido-NAD to form NAD. Uses L-glutamine as a nitrogen source.</text>
</comment>
<dbReference type="InterPro" id="IPR003694">
    <property type="entry name" value="NAD_synthase"/>
</dbReference>
<dbReference type="InterPro" id="IPR022310">
    <property type="entry name" value="NAD/GMP_synthase"/>
</dbReference>
<accession>A0A1S1YX86</accession>
<feature type="binding site" evidence="7">
    <location>
        <position position="497"/>
    </location>
    <ligand>
        <name>deamido-NAD(+)</name>
        <dbReference type="ChEBI" id="CHEBI:58437"/>
        <note>ligand shared between two neighboring subunits</note>
    </ligand>
</feature>
<evidence type="ECO:0000256" key="2">
    <source>
        <dbReference type="ARBA" id="ARBA00007145"/>
    </source>
</evidence>
<dbReference type="UniPathway" id="UPA00253">
    <property type="reaction ID" value="UER00334"/>
</dbReference>
<organism evidence="11 12">
    <name type="scientific">Flammeovirga pacifica</name>
    <dbReference type="NCBI Taxonomy" id="915059"/>
    <lineage>
        <taxon>Bacteria</taxon>
        <taxon>Pseudomonadati</taxon>
        <taxon>Bacteroidota</taxon>
        <taxon>Cytophagia</taxon>
        <taxon>Cytophagales</taxon>
        <taxon>Flammeovirgaceae</taxon>
        <taxon>Flammeovirga</taxon>
    </lineage>
</organism>
<dbReference type="SUPFAM" id="SSF52402">
    <property type="entry name" value="Adenine nucleotide alpha hydrolases-like"/>
    <property type="match status" value="1"/>
</dbReference>
<protein>
    <recommendedName>
        <fullName evidence="7 8">Glutamine-dependent NAD(+) synthetase</fullName>
        <ecNumber evidence="7 8">6.3.5.1</ecNumber>
    </recommendedName>
    <alternativeName>
        <fullName evidence="7 8">NAD(+) synthase [glutamine-hydrolyzing]</fullName>
    </alternativeName>
</protein>
<evidence type="ECO:0000256" key="5">
    <source>
        <dbReference type="ARBA" id="ARBA00022840"/>
    </source>
</evidence>
<gene>
    <name evidence="7" type="primary">nadE</name>
    <name evidence="11" type="ORF">NH26_04215</name>
</gene>
<evidence type="ECO:0000256" key="1">
    <source>
        <dbReference type="ARBA" id="ARBA00005188"/>
    </source>
</evidence>
<feature type="active site" description="Nucleophile; for glutaminase activity" evidence="7">
    <location>
        <position position="172"/>
    </location>
</feature>
<dbReference type="PROSITE" id="PS50263">
    <property type="entry name" value="CN_HYDROLASE"/>
    <property type="match status" value="1"/>
</dbReference>
<evidence type="ECO:0000313" key="12">
    <source>
        <dbReference type="Proteomes" id="UP000179797"/>
    </source>
</evidence>
<dbReference type="InterPro" id="IPR014445">
    <property type="entry name" value="Gln-dep_NAD_synthase"/>
</dbReference>
<dbReference type="Proteomes" id="UP000179797">
    <property type="component" value="Unassembled WGS sequence"/>
</dbReference>
<dbReference type="RefSeq" id="WP_044222020.1">
    <property type="nucleotide sequence ID" value="NZ_JRYR02000001.1"/>
</dbReference>
<evidence type="ECO:0000256" key="4">
    <source>
        <dbReference type="ARBA" id="ARBA00022741"/>
    </source>
</evidence>
<evidence type="ECO:0000256" key="8">
    <source>
        <dbReference type="PIRNR" id="PIRNR006630"/>
    </source>
</evidence>
<dbReference type="GO" id="GO:0004359">
    <property type="term" value="F:glutaminase activity"/>
    <property type="evidence" value="ECO:0007669"/>
    <property type="project" value="InterPro"/>
</dbReference>
<comment type="similarity">
    <text evidence="2 7 8">In the C-terminal section; belongs to the NAD synthetase family.</text>
</comment>
<comment type="caution">
    <text evidence="11">The sequence shown here is derived from an EMBL/GenBank/DDBJ whole genome shotgun (WGS) entry which is preliminary data.</text>
</comment>
<comment type="catalytic activity">
    <reaction evidence="7 8">
        <text>deamido-NAD(+) + L-glutamine + ATP + H2O = L-glutamate + AMP + diphosphate + NAD(+) + H(+)</text>
        <dbReference type="Rhea" id="RHEA:24384"/>
        <dbReference type="ChEBI" id="CHEBI:15377"/>
        <dbReference type="ChEBI" id="CHEBI:15378"/>
        <dbReference type="ChEBI" id="CHEBI:29985"/>
        <dbReference type="ChEBI" id="CHEBI:30616"/>
        <dbReference type="ChEBI" id="CHEBI:33019"/>
        <dbReference type="ChEBI" id="CHEBI:57540"/>
        <dbReference type="ChEBI" id="CHEBI:58359"/>
        <dbReference type="ChEBI" id="CHEBI:58437"/>
        <dbReference type="ChEBI" id="CHEBI:456215"/>
        <dbReference type="EC" id="6.3.5.1"/>
    </reaction>
</comment>
<dbReference type="Pfam" id="PF02540">
    <property type="entry name" value="NAD_synthase"/>
    <property type="match status" value="1"/>
</dbReference>
<dbReference type="GO" id="GO:0009435">
    <property type="term" value="P:NAD+ biosynthetic process"/>
    <property type="evidence" value="ECO:0007669"/>
    <property type="project" value="UniProtKB-UniRule"/>
</dbReference>
<keyword evidence="5 7" id="KW-0067">ATP-binding</keyword>
<dbReference type="Gene3D" id="3.40.50.620">
    <property type="entry name" value="HUPs"/>
    <property type="match status" value="1"/>
</dbReference>
<dbReference type="EC" id="6.3.5.1" evidence="7 8"/>
<feature type="active site" description="Proton acceptor; for glutaminase activity" evidence="7">
    <location>
        <position position="45"/>
    </location>
</feature>
<dbReference type="Pfam" id="PF00795">
    <property type="entry name" value="CN_hydrolase"/>
    <property type="match status" value="1"/>
</dbReference>
<dbReference type="HAMAP" id="MF_02090">
    <property type="entry name" value="NadE_glutamine_dep"/>
    <property type="match status" value="1"/>
</dbReference>
<evidence type="ECO:0000256" key="3">
    <source>
        <dbReference type="ARBA" id="ARBA00022598"/>
    </source>
</evidence>
<comment type="caution">
    <text evidence="7">Lacks conserved residue(s) required for the propagation of feature annotation.</text>
</comment>
<sequence length="663" mass="74390">MTNLIKVAGAELNQTPLDWNNNFKNIKNAIETAKEQNVSILCLPELSITGYGCEDAFYAPNTEHQALKILGKILPLTKDLVISVGLPLRFKNKLYNTVALIVNQKIKGFVAKKHLAGNGIHYEPRWFTPWVDGEYSSIEFDDDYKAILGNTSFPFGDLIFNVNGIKIGFEICEDAWVANRPGRTLYHQGVDIILNPSASHFAFDKLDVRKRFVLEGSRAFGVGYIYANLLGNESGRAIYDGGVMIALSGKLLSISKRFAFYNYKVTTATFDLDIARLAQIQSHTSNTGSGDHLVITDDYRIPRTNPEKHQPVEETWEHSEHIKEEEFGRAVALGLFDYMRKSFSKGFVVSLSGGADSSSIVTLIHLMIKMGIEDLSLEGFKSKLSYFTALSDCKNEVELCQQILTTAYQPTENSGDVTLNAATELAKAVGATFYNIDVNPMYKGYLNAIETSIGRKLGWDTDDITLQNIQARVRAPSVWMLANINGALLLSTSNRSEAAVGYATMDGDTSGGLSPIAGIDKNYLRSWLKWMETNGLDNKWSIPVLKLVNDQQPTAELRPKDSKQTDEADLMPYDILEEIEKMAIRDKKSPKECQLFLSANHPDTSRETITAWVRKFFQLWSRNQWKRERYAPSFHLDDKNLDPKTWCRFPILSGGFTKELGEL</sequence>
<dbReference type="GO" id="GO:0005737">
    <property type="term" value="C:cytoplasm"/>
    <property type="evidence" value="ECO:0007669"/>
    <property type="project" value="InterPro"/>
</dbReference>
<dbReference type="AlphaFoldDB" id="A0A1S1YX86"/>
<comment type="similarity">
    <text evidence="9">Belongs to the NAD synthetase family.</text>
</comment>
<feature type="binding site" evidence="7">
    <location>
        <position position="205"/>
    </location>
    <ligand>
        <name>L-glutamine</name>
        <dbReference type="ChEBI" id="CHEBI:58359"/>
    </ligand>
</feature>
<dbReference type="InterPro" id="IPR003010">
    <property type="entry name" value="C-N_Hydrolase"/>
</dbReference>
<dbReference type="Gene3D" id="3.60.110.10">
    <property type="entry name" value="Carbon-nitrogen hydrolase"/>
    <property type="match status" value="1"/>
</dbReference>
<dbReference type="PIRSF" id="PIRSF006630">
    <property type="entry name" value="NADS_GAT"/>
    <property type="match status" value="1"/>
</dbReference>
<feature type="binding site" evidence="7">
    <location>
        <position position="626"/>
    </location>
    <ligand>
        <name>deamido-NAD(+)</name>
        <dbReference type="ChEBI" id="CHEBI:58437"/>
        <note>ligand shared between two neighboring subunits</note>
    </ligand>
</feature>
<dbReference type="STRING" id="915059.NH26_04215"/>
<feature type="binding site" evidence="7">
    <location>
        <position position="468"/>
    </location>
    <ligand>
        <name>deamido-NAD(+)</name>
        <dbReference type="ChEBI" id="CHEBI:58437"/>
        <note>ligand shared between two neighboring subunits</note>
    </ligand>
</feature>
<name>A0A1S1YX86_FLAPC</name>
<proteinExistence type="inferred from homology"/>
<dbReference type="NCBIfam" id="TIGR00552">
    <property type="entry name" value="nadE"/>
    <property type="match status" value="1"/>
</dbReference>
<dbReference type="InterPro" id="IPR036526">
    <property type="entry name" value="C-N_Hydrolase_sf"/>
</dbReference>
<dbReference type="GO" id="GO:0003952">
    <property type="term" value="F:NAD+ synthase (glutamine-hydrolyzing) activity"/>
    <property type="evidence" value="ECO:0007669"/>
    <property type="project" value="UniProtKB-UniRule"/>
</dbReference>
<dbReference type="GO" id="GO:0005524">
    <property type="term" value="F:ATP binding"/>
    <property type="evidence" value="ECO:0007669"/>
    <property type="project" value="UniProtKB-UniRule"/>
</dbReference>
<feature type="domain" description="CN hydrolase" evidence="10">
    <location>
        <begin position="5"/>
        <end position="272"/>
    </location>
</feature>
<comment type="pathway">
    <text evidence="1 7 8">Cofactor biosynthesis; NAD(+) biosynthesis; NAD(+) from deamido-NAD(+) (L-Gln route): step 1/1.</text>
</comment>
<dbReference type="PANTHER" id="PTHR23090:SF9">
    <property type="entry name" value="GLUTAMINE-DEPENDENT NAD(+) SYNTHETASE"/>
    <property type="match status" value="1"/>
</dbReference>
<feature type="active site" description="For glutaminase activity" evidence="7">
    <location>
        <position position="112"/>
    </location>
</feature>
<reference evidence="11 12" key="1">
    <citation type="journal article" date="2012" name="Int. J. Syst. Evol. Microbiol.">
        <title>Flammeovirga pacifica sp. nov., isolated from deep-sea sediment.</title>
        <authorList>
            <person name="Xu H."/>
            <person name="Fu Y."/>
            <person name="Yang N."/>
            <person name="Ding Z."/>
            <person name="Lai Q."/>
            <person name="Zeng R."/>
        </authorList>
    </citation>
    <scope>NUCLEOTIDE SEQUENCE [LARGE SCALE GENOMIC DNA]</scope>
    <source>
        <strain evidence="12">DSM 24597 / LMG 26175 / WPAGA1</strain>
    </source>
</reference>
<keyword evidence="4 7" id="KW-0547">Nucleotide-binding</keyword>
<keyword evidence="12" id="KW-1185">Reference proteome</keyword>
<feature type="binding site" evidence="7">
    <location>
        <position position="492"/>
    </location>
    <ligand>
        <name>ATP</name>
        <dbReference type="ChEBI" id="CHEBI:30616"/>
    </ligand>
</feature>
<dbReference type="EMBL" id="JRYR02000001">
    <property type="protein sequence ID" value="OHX65608.1"/>
    <property type="molecule type" value="Genomic_DNA"/>
</dbReference>
<dbReference type="GO" id="GO:0008795">
    <property type="term" value="F:NAD+ synthase activity"/>
    <property type="evidence" value="ECO:0007669"/>
    <property type="project" value="UniProtKB-UniRule"/>
</dbReference>
<evidence type="ECO:0000256" key="7">
    <source>
        <dbReference type="HAMAP-Rule" id="MF_02090"/>
    </source>
</evidence>
<feature type="binding site" evidence="7">
    <location>
        <position position="199"/>
    </location>
    <ligand>
        <name>L-glutamine</name>
        <dbReference type="ChEBI" id="CHEBI:58359"/>
    </ligand>
</feature>
<keyword evidence="6 7" id="KW-0520">NAD</keyword>
<dbReference type="InterPro" id="IPR014729">
    <property type="entry name" value="Rossmann-like_a/b/a_fold"/>
</dbReference>
<dbReference type="PANTHER" id="PTHR23090">
    <property type="entry name" value="NH 3 /GLUTAMINE-DEPENDENT NAD + SYNTHETASE"/>
    <property type="match status" value="1"/>
</dbReference>
<dbReference type="CDD" id="cd00553">
    <property type="entry name" value="NAD_synthase"/>
    <property type="match status" value="1"/>
</dbReference>
<evidence type="ECO:0000313" key="11">
    <source>
        <dbReference type="EMBL" id="OHX65608.1"/>
    </source>
</evidence>
<dbReference type="SUPFAM" id="SSF56317">
    <property type="entry name" value="Carbon-nitrogen hydrolase"/>
    <property type="match status" value="1"/>
</dbReference>
<evidence type="ECO:0000256" key="9">
    <source>
        <dbReference type="RuleBase" id="RU003811"/>
    </source>
</evidence>
<keyword evidence="3 7" id="KW-0436">Ligase</keyword>
<dbReference type="CDD" id="cd07570">
    <property type="entry name" value="GAT_Gln-NAD-synth"/>
    <property type="match status" value="1"/>
</dbReference>
<dbReference type="OrthoDB" id="9803818at2"/>
<evidence type="ECO:0000259" key="10">
    <source>
        <dbReference type="PROSITE" id="PS50263"/>
    </source>
</evidence>